<proteinExistence type="inferred from homology"/>
<feature type="non-terminal residue" evidence="4">
    <location>
        <position position="178"/>
    </location>
</feature>
<dbReference type="InterPro" id="IPR051487">
    <property type="entry name" value="Ser/Thr_Proteases_Immune/Dev"/>
</dbReference>
<evidence type="ECO:0000256" key="1">
    <source>
        <dbReference type="ARBA" id="ARBA00023157"/>
    </source>
</evidence>
<accession>A0AAV1Z0N6</accession>
<organism evidence="4 5">
    <name type="scientific">Larinioides sclopetarius</name>
    <dbReference type="NCBI Taxonomy" id="280406"/>
    <lineage>
        <taxon>Eukaryota</taxon>
        <taxon>Metazoa</taxon>
        <taxon>Ecdysozoa</taxon>
        <taxon>Arthropoda</taxon>
        <taxon>Chelicerata</taxon>
        <taxon>Arachnida</taxon>
        <taxon>Araneae</taxon>
        <taxon>Araneomorphae</taxon>
        <taxon>Entelegynae</taxon>
        <taxon>Araneoidea</taxon>
        <taxon>Araneidae</taxon>
        <taxon>Larinioides</taxon>
    </lineage>
</organism>
<dbReference type="SMART" id="SM00020">
    <property type="entry name" value="Tryp_SPc"/>
    <property type="match status" value="1"/>
</dbReference>
<keyword evidence="5" id="KW-1185">Reference proteome</keyword>
<dbReference type="Pfam" id="PF00089">
    <property type="entry name" value="Trypsin"/>
    <property type="match status" value="1"/>
</dbReference>
<name>A0AAV1Z0N6_9ARAC</name>
<dbReference type="Gene3D" id="2.40.10.10">
    <property type="entry name" value="Trypsin-like serine proteases"/>
    <property type="match status" value="1"/>
</dbReference>
<dbReference type="AlphaFoldDB" id="A0AAV1Z0N6"/>
<evidence type="ECO:0000256" key="2">
    <source>
        <dbReference type="ARBA" id="ARBA00024195"/>
    </source>
</evidence>
<reference evidence="4 5" key="1">
    <citation type="submission" date="2024-04" db="EMBL/GenBank/DDBJ databases">
        <authorList>
            <person name="Rising A."/>
            <person name="Reimegard J."/>
            <person name="Sonavane S."/>
            <person name="Akerstrom W."/>
            <person name="Nylinder S."/>
            <person name="Hedman E."/>
            <person name="Kallberg Y."/>
        </authorList>
    </citation>
    <scope>NUCLEOTIDE SEQUENCE [LARGE SCALE GENOMIC DNA]</scope>
</reference>
<dbReference type="InterPro" id="IPR001254">
    <property type="entry name" value="Trypsin_dom"/>
</dbReference>
<dbReference type="GO" id="GO:0006508">
    <property type="term" value="P:proteolysis"/>
    <property type="evidence" value="ECO:0007669"/>
    <property type="project" value="InterPro"/>
</dbReference>
<dbReference type="EMBL" id="CAXIEN010000014">
    <property type="protein sequence ID" value="CAL1264835.1"/>
    <property type="molecule type" value="Genomic_DNA"/>
</dbReference>
<evidence type="ECO:0000259" key="3">
    <source>
        <dbReference type="PROSITE" id="PS50240"/>
    </source>
</evidence>
<evidence type="ECO:0000313" key="5">
    <source>
        <dbReference type="Proteomes" id="UP001497382"/>
    </source>
</evidence>
<evidence type="ECO:0000313" key="4">
    <source>
        <dbReference type="EMBL" id="CAL1264835.1"/>
    </source>
</evidence>
<dbReference type="PROSITE" id="PS50240">
    <property type="entry name" value="TRYPSIN_DOM"/>
    <property type="match status" value="1"/>
</dbReference>
<feature type="non-terminal residue" evidence="4">
    <location>
        <position position="1"/>
    </location>
</feature>
<sequence length="178" mass="20753">EDRCEGNEISEDCFIRANETEVVLLEKERFTRRIKVKKIIPYGEFDQRKPLHDIALVQLEFPIRCHKRVFPICLPTRNFHKIGKNLLVVGWEKHWKDQSKKPIQLLDSWQRQYPSERCHVEDAFNLIAATICTFSKKEKRSSCLGDAGSIAAAKLGNFWFILGIRSFNVNSMCKNKSK</sequence>
<comment type="similarity">
    <text evidence="2">Belongs to the peptidase S1 family. CLIP subfamily.</text>
</comment>
<dbReference type="PANTHER" id="PTHR24256">
    <property type="entry name" value="TRYPTASE-RELATED"/>
    <property type="match status" value="1"/>
</dbReference>
<dbReference type="InterPro" id="IPR043504">
    <property type="entry name" value="Peptidase_S1_PA_chymotrypsin"/>
</dbReference>
<comment type="caution">
    <text evidence="4">The sequence shown here is derived from an EMBL/GenBank/DDBJ whole genome shotgun (WGS) entry which is preliminary data.</text>
</comment>
<dbReference type="Proteomes" id="UP001497382">
    <property type="component" value="Unassembled WGS sequence"/>
</dbReference>
<dbReference type="InterPro" id="IPR009003">
    <property type="entry name" value="Peptidase_S1_PA"/>
</dbReference>
<dbReference type="GO" id="GO:0004252">
    <property type="term" value="F:serine-type endopeptidase activity"/>
    <property type="evidence" value="ECO:0007669"/>
    <property type="project" value="InterPro"/>
</dbReference>
<feature type="domain" description="Peptidase S1" evidence="3">
    <location>
        <begin position="1"/>
        <end position="178"/>
    </location>
</feature>
<dbReference type="SUPFAM" id="SSF50494">
    <property type="entry name" value="Trypsin-like serine proteases"/>
    <property type="match status" value="1"/>
</dbReference>
<gene>
    <name evidence="4" type="ORF">LARSCL_LOCUS2183</name>
</gene>
<keyword evidence="1" id="KW-1015">Disulfide bond</keyword>
<protein>
    <recommendedName>
        <fullName evidence="3">Peptidase S1 domain-containing protein</fullName>
    </recommendedName>
</protein>